<dbReference type="PANTHER" id="PTHR10907:SF47">
    <property type="entry name" value="REGUCALCIN"/>
    <property type="match status" value="1"/>
</dbReference>
<protein>
    <submittedName>
        <fullName evidence="4">Unannotated protein</fullName>
    </submittedName>
</protein>
<dbReference type="EMBL" id="CAFABG010000010">
    <property type="protein sequence ID" value="CAB4821992.1"/>
    <property type="molecule type" value="Genomic_DNA"/>
</dbReference>
<evidence type="ECO:0000313" key="3">
    <source>
        <dbReference type="EMBL" id="CAB4821992.1"/>
    </source>
</evidence>
<dbReference type="GO" id="GO:0019853">
    <property type="term" value="P:L-ascorbic acid biosynthetic process"/>
    <property type="evidence" value="ECO:0007669"/>
    <property type="project" value="TreeGrafter"/>
</dbReference>
<comment type="similarity">
    <text evidence="1">Belongs to the SMP-30/CGR1 family.</text>
</comment>
<dbReference type="Pfam" id="PF08450">
    <property type="entry name" value="SGL"/>
    <property type="match status" value="1"/>
</dbReference>
<dbReference type="AlphaFoldDB" id="A0A6J7XUY2"/>
<accession>A0A6J7XUY2</accession>
<dbReference type="PRINTS" id="PR01790">
    <property type="entry name" value="SMP30FAMILY"/>
</dbReference>
<dbReference type="GO" id="GO:0005509">
    <property type="term" value="F:calcium ion binding"/>
    <property type="evidence" value="ECO:0007669"/>
    <property type="project" value="TreeGrafter"/>
</dbReference>
<sequence length="293" mass="31681">MINIRELSSQVSDLGEGPIWIDDRNEVMWVDIPGKKLHCSDFDSGLTNTWSFPTSICAFAENINGGYIAATLVGFGEIDAQGELHPMHTFLDINMRFNDGKADAAGRFWAGTTALDFAPNRGSLYVVEVDGTYRKVLENITLSNGMGWSPCNQYFYYIDSIPGVMKRFDFDLIKGTIENSIDFIVFDATKGIPDGMTVTNDGLLVVALWDGSRLEVFSAEGKKIDEILLPVQRPTSCTFGGADGATLLVTSSGQDLDRAAQPLNGKSLAVDGTGLSGATSRAYGSVDFSIVAQ</sequence>
<dbReference type="PANTHER" id="PTHR10907">
    <property type="entry name" value="REGUCALCIN"/>
    <property type="match status" value="1"/>
</dbReference>
<evidence type="ECO:0000259" key="2">
    <source>
        <dbReference type="Pfam" id="PF08450"/>
    </source>
</evidence>
<dbReference type="InterPro" id="IPR011042">
    <property type="entry name" value="6-blade_b-propeller_TolB-like"/>
</dbReference>
<evidence type="ECO:0000256" key="1">
    <source>
        <dbReference type="ARBA" id="ARBA00008853"/>
    </source>
</evidence>
<dbReference type="InterPro" id="IPR013658">
    <property type="entry name" value="SGL"/>
</dbReference>
<dbReference type="InterPro" id="IPR005511">
    <property type="entry name" value="SMP-30"/>
</dbReference>
<gene>
    <name evidence="3" type="ORF">UFOPK3181_00273</name>
    <name evidence="4" type="ORF">UFOPK3520_00298</name>
</gene>
<evidence type="ECO:0000313" key="4">
    <source>
        <dbReference type="EMBL" id="CAB5239617.1"/>
    </source>
</evidence>
<dbReference type="EMBL" id="CAFBSF010000011">
    <property type="protein sequence ID" value="CAB5239617.1"/>
    <property type="molecule type" value="Genomic_DNA"/>
</dbReference>
<proteinExistence type="inferred from homology"/>
<dbReference type="GO" id="GO:0004341">
    <property type="term" value="F:gluconolactonase activity"/>
    <property type="evidence" value="ECO:0007669"/>
    <property type="project" value="TreeGrafter"/>
</dbReference>
<organism evidence="4">
    <name type="scientific">freshwater metagenome</name>
    <dbReference type="NCBI Taxonomy" id="449393"/>
    <lineage>
        <taxon>unclassified sequences</taxon>
        <taxon>metagenomes</taxon>
        <taxon>ecological metagenomes</taxon>
    </lineage>
</organism>
<feature type="domain" description="SMP-30/Gluconolactonase/LRE-like region" evidence="2">
    <location>
        <begin position="14"/>
        <end position="252"/>
    </location>
</feature>
<dbReference type="Gene3D" id="2.120.10.30">
    <property type="entry name" value="TolB, C-terminal domain"/>
    <property type="match status" value="1"/>
</dbReference>
<reference evidence="4" key="1">
    <citation type="submission" date="2020-05" db="EMBL/GenBank/DDBJ databases">
        <authorList>
            <person name="Chiriac C."/>
            <person name="Salcher M."/>
            <person name="Ghai R."/>
            <person name="Kavagutti S V."/>
        </authorList>
    </citation>
    <scope>NUCLEOTIDE SEQUENCE</scope>
</reference>
<dbReference type="SUPFAM" id="SSF63829">
    <property type="entry name" value="Calcium-dependent phosphotriesterase"/>
    <property type="match status" value="1"/>
</dbReference>
<name>A0A6J7XUY2_9ZZZZ</name>